<name>A0A411B8Q0_9CAUD</name>
<accession>A0A411B8Q0</accession>
<proteinExistence type="predicted"/>
<reference evidence="1 2" key="1">
    <citation type="submission" date="2018-08" db="EMBL/GenBank/DDBJ databases">
        <title>Asswx_1, Complete genome sequences of 3 novel enterobacteria, Pakpunavirus like phages.</title>
        <authorList>
            <person name="Yuan S."/>
            <person name="Ma Y."/>
            <person name="Liu Q."/>
        </authorList>
    </citation>
    <scope>NUCLEOTIDE SEQUENCE [LARGE SCALE GENOMIC DNA]</scope>
</reference>
<protein>
    <submittedName>
        <fullName evidence="1">Uncharacterized protein</fullName>
    </submittedName>
</protein>
<dbReference type="EMBL" id="MH791398">
    <property type="protein sequence ID" value="QAX98006.1"/>
    <property type="molecule type" value="Genomic_DNA"/>
</dbReference>
<organism evidence="1 2">
    <name type="scientific">Aeromonas phage Asswx_1</name>
    <dbReference type="NCBI Taxonomy" id="2419739"/>
    <lineage>
        <taxon>Viruses</taxon>
        <taxon>Duplodnaviria</taxon>
        <taxon>Heunggongvirae</taxon>
        <taxon>Uroviricota</taxon>
        <taxon>Caudoviricetes</taxon>
        <taxon>Pantevenvirales</taxon>
        <taxon>Straboviridae</taxon>
        <taxon>Emmerichvirinae</taxon>
        <taxon>Ceceduovirus</taxon>
        <taxon>Ceceduovirus aszj</taxon>
    </lineage>
</organism>
<gene>
    <name evidence="1" type="ORF">ASswx1_366</name>
</gene>
<sequence>MRIYFIDNIPYVVENADGDVSDYADLRCRLDRFTMSSNYVVDYKDDIFVFIKNRYSSEKIVLFSFDSVVEYIQQFEEEPVSKFTRMVGFEDTPKIINEYRKKFAFKPNVTSIYYKSDRHRVEFMRDHRNIGWLTAIDNFVMDGQVCKICDDGSVNFVDVKTETTYSMKKDTLEKYFTQIM</sequence>
<evidence type="ECO:0000313" key="1">
    <source>
        <dbReference type="EMBL" id="QAX98006.1"/>
    </source>
</evidence>
<evidence type="ECO:0000313" key="2">
    <source>
        <dbReference type="Proteomes" id="UP000289219"/>
    </source>
</evidence>
<dbReference type="Proteomes" id="UP000289219">
    <property type="component" value="Segment"/>
</dbReference>